<dbReference type="EMBL" id="AP015042">
    <property type="protein sequence ID" value="BAT97300.1"/>
    <property type="molecule type" value="Genomic_DNA"/>
</dbReference>
<reference evidence="1 2" key="1">
    <citation type="journal article" date="2015" name="Sci. Rep.">
        <title>The power of single molecule real-time sequencing technology in the de novo assembly of a eukaryotic genome.</title>
        <authorList>
            <person name="Sakai H."/>
            <person name="Naito K."/>
            <person name="Ogiso-Tanaka E."/>
            <person name="Takahashi Y."/>
            <person name="Iseki K."/>
            <person name="Muto C."/>
            <person name="Satou K."/>
            <person name="Teruya K."/>
            <person name="Shiroma A."/>
            <person name="Shimoji M."/>
            <person name="Hirano T."/>
            <person name="Itoh T."/>
            <person name="Kaga A."/>
            <person name="Tomooka N."/>
        </authorList>
    </citation>
    <scope>NUCLEOTIDE SEQUENCE [LARGE SCALE GENOMIC DNA]</scope>
    <source>
        <strain evidence="2">cv. Shumari</strain>
    </source>
</reference>
<organism evidence="1 2">
    <name type="scientific">Vigna angularis var. angularis</name>
    <dbReference type="NCBI Taxonomy" id="157739"/>
    <lineage>
        <taxon>Eukaryota</taxon>
        <taxon>Viridiplantae</taxon>
        <taxon>Streptophyta</taxon>
        <taxon>Embryophyta</taxon>
        <taxon>Tracheophyta</taxon>
        <taxon>Spermatophyta</taxon>
        <taxon>Magnoliopsida</taxon>
        <taxon>eudicotyledons</taxon>
        <taxon>Gunneridae</taxon>
        <taxon>Pentapetalae</taxon>
        <taxon>rosids</taxon>
        <taxon>fabids</taxon>
        <taxon>Fabales</taxon>
        <taxon>Fabaceae</taxon>
        <taxon>Papilionoideae</taxon>
        <taxon>50 kb inversion clade</taxon>
        <taxon>NPAAA clade</taxon>
        <taxon>indigoferoid/millettioid clade</taxon>
        <taxon>Phaseoleae</taxon>
        <taxon>Vigna</taxon>
    </lineage>
</organism>
<gene>
    <name evidence="1" type="primary">Vigan.09G069800</name>
    <name evidence="1" type="ORF">VIGAN_09069800</name>
</gene>
<feature type="non-terminal residue" evidence="1">
    <location>
        <position position="1"/>
    </location>
</feature>
<sequence length="106" mass="11860">SFPIEGICTVSFSPSLSIPYVLFVPTLNYNLISVNKLTKSHSCVALFYSTHCLFQNIHSKEKIASGRESEGLYYFENFSQQTHKGGLACLANDHIQDKKKVNLVMA</sequence>
<accession>A0A0S3SWS0</accession>
<name>A0A0S3SWS0_PHAAN</name>
<dbReference type="AlphaFoldDB" id="A0A0S3SWS0"/>
<protein>
    <submittedName>
        <fullName evidence="1">Uncharacterized protein</fullName>
    </submittedName>
</protein>
<keyword evidence="2" id="KW-1185">Reference proteome</keyword>
<dbReference type="Proteomes" id="UP000291084">
    <property type="component" value="Chromosome 9"/>
</dbReference>
<evidence type="ECO:0000313" key="1">
    <source>
        <dbReference type="EMBL" id="BAT97300.1"/>
    </source>
</evidence>
<evidence type="ECO:0000313" key="2">
    <source>
        <dbReference type="Proteomes" id="UP000291084"/>
    </source>
</evidence>
<proteinExistence type="predicted"/>